<feature type="region of interest" description="Disordered" evidence="1">
    <location>
        <begin position="40"/>
        <end position="86"/>
    </location>
</feature>
<gene>
    <name evidence="3" type="ORF">V6N11_041255</name>
</gene>
<evidence type="ECO:0000256" key="1">
    <source>
        <dbReference type="SAM" id="MobiDB-lite"/>
    </source>
</evidence>
<proteinExistence type="predicted"/>
<feature type="chain" id="PRO_5046617087" evidence="2">
    <location>
        <begin position="28"/>
        <end position="86"/>
    </location>
</feature>
<feature type="compositionally biased region" description="Gly residues" evidence="1">
    <location>
        <begin position="63"/>
        <end position="72"/>
    </location>
</feature>
<dbReference type="PANTHER" id="PTHR37389:SF40">
    <property type="entry name" value="NODULIN-24"/>
    <property type="match status" value="1"/>
</dbReference>
<accession>A0ABR2RKB9</accession>
<dbReference type="EMBL" id="JBBPBN010000022">
    <property type="protein sequence ID" value="KAK9013238.1"/>
    <property type="molecule type" value="Genomic_DNA"/>
</dbReference>
<evidence type="ECO:0000313" key="4">
    <source>
        <dbReference type="Proteomes" id="UP001396334"/>
    </source>
</evidence>
<keyword evidence="4" id="KW-1185">Reference proteome</keyword>
<protein>
    <submittedName>
        <fullName evidence="3">Uncharacterized protein</fullName>
    </submittedName>
</protein>
<sequence length="86" mass="8992">MGSISKSFLVLALLAAPLLLVSREVAARDLAETTTEKINKGEVATEKAKAKVGESKYQPGYYGNYGNGGNGNIGNEPSSDPDTYGP</sequence>
<comment type="caution">
    <text evidence="3">The sequence shown here is derived from an EMBL/GenBank/DDBJ whole genome shotgun (WGS) entry which is preliminary data.</text>
</comment>
<feature type="signal peptide" evidence="2">
    <location>
        <begin position="1"/>
        <end position="27"/>
    </location>
</feature>
<name>A0ABR2RKB9_9ROSI</name>
<dbReference type="Proteomes" id="UP001396334">
    <property type="component" value="Unassembled WGS sequence"/>
</dbReference>
<reference evidence="3 4" key="1">
    <citation type="journal article" date="2024" name="G3 (Bethesda)">
        <title>Genome assembly of Hibiscus sabdariffa L. provides insights into metabolisms of medicinal natural products.</title>
        <authorList>
            <person name="Kim T."/>
        </authorList>
    </citation>
    <scope>NUCLEOTIDE SEQUENCE [LARGE SCALE GENOMIC DNA]</scope>
    <source>
        <strain evidence="3">TK-2024</strain>
        <tissue evidence="3">Old leaves</tissue>
    </source>
</reference>
<evidence type="ECO:0000313" key="3">
    <source>
        <dbReference type="EMBL" id="KAK9013238.1"/>
    </source>
</evidence>
<keyword evidence="2" id="KW-0732">Signal</keyword>
<dbReference type="Pfam" id="PF07172">
    <property type="entry name" value="GRP"/>
    <property type="match status" value="1"/>
</dbReference>
<evidence type="ECO:0000256" key="2">
    <source>
        <dbReference type="SAM" id="SignalP"/>
    </source>
</evidence>
<dbReference type="PANTHER" id="PTHR37389">
    <property type="entry name" value="NODULIN-24"/>
    <property type="match status" value="1"/>
</dbReference>
<organism evidence="3 4">
    <name type="scientific">Hibiscus sabdariffa</name>
    <name type="common">roselle</name>
    <dbReference type="NCBI Taxonomy" id="183260"/>
    <lineage>
        <taxon>Eukaryota</taxon>
        <taxon>Viridiplantae</taxon>
        <taxon>Streptophyta</taxon>
        <taxon>Embryophyta</taxon>
        <taxon>Tracheophyta</taxon>
        <taxon>Spermatophyta</taxon>
        <taxon>Magnoliopsida</taxon>
        <taxon>eudicotyledons</taxon>
        <taxon>Gunneridae</taxon>
        <taxon>Pentapetalae</taxon>
        <taxon>rosids</taxon>
        <taxon>malvids</taxon>
        <taxon>Malvales</taxon>
        <taxon>Malvaceae</taxon>
        <taxon>Malvoideae</taxon>
        <taxon>Hibiscus</taxon>
    </lineage>
</organism>
<dbReference type="InterPro" id="IPR010800">
    <property type="entry name" value="GRP"/>
</dbReference>
<feature type="compositionally biased region" description="Basic and acidic residues" evidence="1">
    <location>
        <begin position="40"/>
        <end position="54"/>
    </location>
</feature>
<feature type="compositionally biased region" description="Polar residues" evidence="1">
    <location>
        <begin position="76"/>
        <end position="86"/>
    </location>
</feature>